<dbReference type="AlphaFoldDB" id="A0A845U498"/>
<dbReference type="RefSeq" id="WP_163096565.1">
    <property type="nucleotide sequence ID" value="NZ_CP127523.1"/>
</dbReference>
<evidence type="ECO:0000256" key="6">
    <source>
        <dbReference type="HAMAP-Rule" id="MF_01930"/>
    </source>
</evidence>
<dbReference type="InterPro" id="IPR004607">
    <property type="entry name" value="GART"/>
</dbReference>
<dbReference type="InterPro" id="IPR002376">
    <property type="entry name" value="Formyl_transf_N"/>
</dbReference>
<accession>A0A845U498</accession>
<feature type="binding site" evidence="6">
    <location>
        <position position="109"/>
    </location>
    <ligand>
        <name>(6R)-10-formyltetrahydrofolate</name>
        <dbReference type="ChEBI" id="CHEBI:195366"/>
    </ligand>
</feature>
<comment type="similarity">
    <text evidence="4 6">Belongs to the GART family.</text>
</comment>
<dbReference type="Pfam" id="PF00551">
    <property type="entry name" value="Formyl_trans_N"/>
    <property type="match status" value="1"/>
</dbReference>
<feature type="binding site" evidence="6">
    <location>
        <position position="66"/>
    </location>
    <ligand>
        <name>(6R)-10-formyltetrahydrofolate</name>
        <dbReference type="ChEBI" id="CHEBI:195366"/>
    </ligand>
</feature>
<evidence type="ECO:0000259" key="7">
    <source>
        <dbReference type="Pfam" id="PF00551"/>
    </source>
</evidence>
<name>A0A845U498_9PROT</name>
<feature type="binding site" evidence="6">
    <location>
        <begin position="13"/>
        <end position="15"/>
    </location>
    <ligand>
        <name>N(1)-(5-phospho-beta-D-ribosyl)glycinamide</name>
        <dbReference type="ChEBI" id="CHEBI:143788"/>
    </ligand>
</feature>
<proteinExistence type="inferred from homology"/>
<comment type="catalytic activity">
    <reaction evidence="5 6">
        <text>N(1)-(5-phospho-beta-D-ribosyl)glycinamide + (6R)-10-formyltetrahydrofolate = N(2)-formyl-N(1)-(5-phospho-beta-D-ribosyl)glycinamide + (6S)-5,6,7,8-tetrahydrofolate + H(+)</text>
        <dbReference type="Rhea" id="RHEA:15053"/>
        <dbReference type="ChEBI" id="CHEBI:15378"/>
        <dbReference type="ChEBI" id="CHEBI:57453"/>
        <dbReference type="ChEBI" id="CHEBI:143788"/>
        <dbReference type="ChEBI" id="CHEBI:147286"/>
        <dbReference type="ChEBI" id="CHEBI:195366"/>
        <dbReference type="EC" id="2.1.2.2"/>
    </reaction>
</comment>
<dbReference type="PANTHER" id="PTHR43369:SF2">
    <property type="entry name" value="PHOSPHORIBOSYLGLYCINAMIDE FORMYLTRANSFERASE"/>
    <property type="match status" value="1"/>
</dbReference>
<dbReference type="InterPro" id="IPR036477">
    <property type="entry name" value="Formyl_transf_N_sf"/>
</dbReference>
<comment type="caution">
    <text evidence="6">Lacks conserved residue(s) required for the propagation of feature annotation.</text>
</comment>
<evidence type="ECO:0000256" key="2">
    <source>
        <dbReference type="ARBA" id="ARBA00022679"/>
    </source>
</evidence>
<organism evidence="8">
    <name type="scientific">Acidithiobacillus ferrianus</name>
    <dbReference type="NCBI Taxonomy" id="2678518"/>
    <lineage>
        <taxon>Bacteria</taxon>
        <taxon>Pseudomonadati</taxon>
        <taxon>Pseudomonadota</taxon>
        <taxon>Acidithiobacillia</taxon>
        <taxon>Acidithiobacillales</taxon>
        <taxon>Acidithiobacillaceae</taxon>
        <taxon>Acidithiobacillus</taxon>
    </lineage>
</organism>
<feature type="domain" description="Formyl transferase N-terminal" evidence="7">
    <location>
        <begin position="3"/>
        <end position="184"/>
    </location>
</feature>
<evidence type="ECO:0000313" key="8">
    <source>
        <dbReference type="EMBL" id="NDU41733.1"/>
    </source>
</evidence>
<sequence>MTKKLVVLVSGQGSNLEAIRAACDTGQIPDTRIAAVISNRPTAPALGRAIEAGIPAVTLDHRAHARRADFDMALQKQIDHYAADFVVLAGFMRQLTPAFVQHYAGRILNIHPSLLPAFPGLHTHARALAQGVFWHGASVHFVTEGLDGGPIIIQAAVAVLPGDDEKSLAARVLAAEHRIYPQALAWLVSGRVRYTAEGTHWREKPQTNVREAIAPSLEPPREP</sequence>
<comment type="caution">
    <text evidence="8">The sequence shown here is derived from an EMBL/GenBank/DDBJ whole genome shotgun (WGS) entry which is preliminary data.</text>
</comment>
<dbReference type="PROSITE" id="PS00373">
    <property type="entry name" value="GART"/>
    <property type="match status" value="1"/>
</dbReference>
<dbReference type="EMBL" id="WNJL01000014">
    <property type="protein sequence ID" value="NDU41733.1"/>
    <property type="molecule type" value="Genomic_DNA"/>
</dbReference>
<evidence type="ECO:0000256" key="4">
    <source>
        <dbReference type="ARBA" id="ARBA00038440"/>
    </source>
</evidence>
<feature type="active site" description="Proton donor" evidence="6">
    <location>
        <position position="111"/>
    </location>
</feature>
<dbReference type="Gene3D" id="3.40.50.170">
    <property type="entry name" value="Formyl transferase, N-terminal domain"/>
    <property type="match status" value="1"/>
</dbReference>
<dbReference type="CDD" id="cd08645">
    <property type="entry name" value="FMT_core_GART"/>
    <property type="match status" value="1"/>
</dbReference>
<keyword evidence="3 6" id="KW-0658">Purine biosynthesis</keyword>
<feature type="site" description="Raises pKa of active site His" evidence="6">
    <location>
        <position position="147"/>
    </location>
</feature>
<keyword evidence="2 6" id="KW-0808">Transferase</keyword>
<dbReference type="GO" id="GO:0004644">
    <property type="term" value="F:phosphoribosylglycinamide formyltransferase activity"/>
    <property type="evidence" value="ECO:0007669"/>
    <property type="project" value="UniProtKB-UniRule"/>
</dbReference>
<gene>
    <name evidence="6" type="primary">purN</name>
    <name evidence="8" type="ORF">GL267_03440</name>
</gene>
<dbReference type="HAMAP" id="MF_01930">
    <property type="entry name" value="PurN"/>
    <property type="match status" value="1"/>
</dbReference>
<reference evidence="8" key="1">
    <citation type="submission" date="2019-11" db="EMBL/GenBank/DDBJ databases">
        <title>Acidithiobacillus ferrianus sp. nov.: a facultatively anaerobic and extremely acidophilic chemolithoautotroph.</title>
        <authorList>
            <person name="Norris P.R."/>
            <person name="Falagan C."/>
            <person name="Moya-Beltran A."/>
            <person name="Castro M."/>
            <person name="Quatrini R."/>
            <person name="Johnson D.B."/>
        </authorList>
    </citation>
    <scope>NUCLEOTIDE SEQUENCE [LARGE SCALE GENOMIC DNA]</scope>
    <source>
        <strain evidence="8">MG</strain>
    </source>
</reference>
<comment type="pathway">
    <text evidence="1 6">Purine metabolism; IMP biosynthesis via de novo pathway; N(2)-formyl-N(1)-(5-phospho-D-ribosyl)glycinamide from N(1)-(5-phospho-D-ribosyl)glycinamide (10-formyl THF route): step 1/1.</text>
</comment>
<dbReference type="UniPathway" id="UPA00074">
    <property type="reaction ID" value="UER00126"/>
</dbReference>
<evidence type="ECO:0000256" key="3">
    <source>
        <dbReference type="ARBA" id="ARBA00022755"/>
    </source>
</evidence>
<dbReference type="InterPro" id="IPR001555">
    <property type="entry name" value="GART_AS"/>
</dbReference>
<dbReference type="EC" id="2.1.2.2" evidence="6"/>
<comment type="function">
    <text evidence="6">Catalyzes the transfer of a formyl group from 10-formyltetrahydrofolate to 5-phospho-ribosyl-glycinamide (GAR), producing 5-phospho-ribosyl-N-formylglycinamide (FGAR) and tetrahydrofolate.</text>
</comment>
<dbReference type="GO" id="GO:0005829">
    <property type="term" value="C:cytosol"/>
    <property type="evidence" value="ECO:0007669"/>
    <property type="project" value="TreeGrafter"/>
</dbReference>
<dbReference type="PANTHER" id="PTHR43369">
    <property type="entry name" value="PHOSPHORIBOSYLGLYCINAMIDE FORMYLTRANSFERASE"/>
    <property type="match status" value="1"/>
</dbReference>
<dbReference type="NCBIfam" id="TIGR00639">
    <property type="entry name" value="PurN"/>
    <property type="match status" value="1"/>
</dbReference>
<dbReference type="GO" id="GO:0006189">
    <property type="term" value="P:'de novo' IMP biosynthetic process"/>
    <property type="evidence" value="ECO:0007669"/>
    <property type="project" value="UniProtKB-UniRule"/>
</dbReference>
<protein>
    <recommendedName>
        <fullName evidence="6">Phosphoribosylglycinamide formyltransferase</fullName>
        <ecNumber evidence="6">2.1.2.2</ecNumber>
    </recommendedName>
    <alternativeName>
        <fullName evidence="6">5'-phosphoribosylglycinamide transformylase</fullName>
    </alternativeName>
    <alternativeName>
        <fullName evidence="6">GAR transformylase</fullName>
        <shortName evidence="6">GART</shortName>
    </alternativeName>
</protein>
<evidence type="ECO:0000256" key="1">
    <source>
        <dbReference type="ARBA" id="ARBA00005054"/>
    </source>
</evidence>
<evidence type="ECO:0000256" key="5">
    <source>
        <dbReference type="ARBA" id="ARBA00047664"/>
    </source>
</evidence>
<dbReference type="SUPFAM" id="SSF53328">
    <property type="entry name" value="Formyltransferase"/>
    <property type="match status" value="1"/>
</dbReference>